<keyword evidence="3" id="KW-1185">Reference proteome</keyword>
<gene>
    <name evidence="2" type="ORF">C6Y45_05540</name>
</gene>
<name>A0A2T4U800_9BACI</name>
<evidence type="ECO:0000313" key="2">
    <source>
        <dbReference type="EMBL" id="PTL39505.1"/>
    </source>
</evidence>
<dbReference type="Proteomes" id="UP000240509">
    <property type="component" value="Unassembled WGS sequence"/>
</dbReference>
<proteinExistence type="predicted"/>
<organism evidence="2 3">
    <name type="scientific">Alkalicoccus saliphilus</name>
    <dbReference type="NCBI Taxonomy" id="200989"/>
    <lineage>
        <taxon>Bacteria</taxon>
        <taxon>Bacillati</taxon>
        <taxon>Bacillota</taxon>
        <taxon>Bacilli</taxon>
        <taxon>Bacillales</taxon>
        <taxon>Bacillaceae</taxon>
        <taxon>Alkalicoccus</taxon>
    </lineage>
</organism>
<reference evidence="2 3" key="1">
    <citation type="submission" date="2018-03" db="EMBL/GenBank/DDBJ databases">
        <title>Alkalicoccus saliphilus sp. nov., isolated from a mineral pool.</title>
        <authorList>
            <person name="Zhao B."/>
        </authorList>
    </citation>
    <scope>NUCLEOTIDE SEQUENCE [LARGE SCALE GENOMIC DNA]</scope>
    <source>
        <strain evidence="2 3">6AG</strain>
    </source>
</reference>
<dbReference type="PANTHER" id="PTHR33745">
    <property type="entry name" value="RSBT ANTAGONIST PROTEIN RSBS-RELATED"/>
    <property type="match status" value="1"/>
</dbReference>
<dbReference type="AlphaFoldDB" id="A0A2T4U800"/>
<dbReference type="InterPro" id="IPR036513">
    <property type="entry name" value="STAS_dom_sf"/>
</dbReference>
<evidence type="ECO:0000313" key="3">
    <source>
        <dbReference type="Proteomes" id="UP000240509"/>
    </source>
</evidence>
<accession>A0A2T4U800</accession>
<sequence>MILMETQAPLPLVKINAEGEIKAWTREASSLFPEASLLMELIEEGSREKFNNILMQQQIVRGAEINIYSRDGGAVLCSIFASPVEEGWEVAFAPLSDSYHKVSSRLLTLQTRLSETNFELYEKSEKLQHVVKRSDKLSGPFIELTENMALIPLFGDLTVEKLTAIEEQALQGSYYSQPERILIDFTGVGTVDEEGVQKFSGLVLVFQQMGIKIVLIGLHPSHARVLAPVRSELEVEFDHSAKTAVEKWLRLEKEEEGYEKTSVDSLSIWK</sequence>
<dbReference type="InterPro" id="IPR002645">
    <property type="entry name" value="STAS_dom"/>
</dbReference>
<dbReference type="SUPFAM" id="SSF52091">
    <property type="entry name" value="SpoIIaa-like"/>
    <property type="match status" value="1"/>
</dbReference>
<feature type="domain" description="STAS" evidence="1">
    <location>
        <begin position="138"/>
        <end position="226"/>
    </location>
</feature>
<dbReference type="InterPro" id="IPR051932">
    <property type="entry name" value="Bact_StressResp_Reg"/>
</dbReference>
<evidence type="ECO:0000259" key="1">
    <source>
        <dbReference type="PROSITE" id="PS50801"/>
    </source>
</evidence>
<dbReference type="PANTHER" id="PTHR33745:SF8">
    <property type="entry name" value="BLUE-LIGHT PHOTORECEPTOR"/>
    <property type="match status" value="1"/>
</dbReference>
<dbReference type="PROSITE" id="PS50801">
    <property type="entry name" value="STAS"/>
    <property type="match status" value="1"/>
</dbReference>
<dbReference type="Pfam" id="PF01740">
    <property type="entry name" value="STAS"/>
    <property type="match status" value="1"/>
</dbReference>
<dbReference type="Gene3D" id="3.30.750.24">
    <property type="entry name" value="STAS domain"/>
    <property type="match status" value="1"/>
</dbReference>
<dbReference type="EMBL" id="PZJJ01000006">
    <property type="protein sequence ID" value="PTL39505.1"/>
    <property type="molecule type" value="Genomic_DNA"/>
</dbReference>
<comment type="caution">
    <text evidence="2">The sequence shown here is derived from an EMBL/GenBank/DDBJ whole genome shotgun (WGS) entry which is preliminary data.</text>
</comment>
<protein>
    <recommendedName>
        <fullName evidence="1">STAS domain-containing protein</fullName>
    </recommendedName>
</protein>